<keyword evidence="5 18" id="KW-0121">Carboxypeptidase</keyword>
<comment type="pathway">
    <text evidence="2">Cell wall biogenesis; peptidoglycan biosynthesis.</text>
</comment>
<keyword evidence="10" id="KW-0573">Peptidoglycan synthesis</keyword>
<feature type="binding site" evidence="14">
    <location>
        <position position="222"/>
    </location>
    <ligand>
        <name>substrate</name>
    </ligand>
</feature>
<dbReference type="SUPFAM" id="SSF56601">
    <property type="entry name" value="beta-lactamase/transpeptidase-like"/>
    <property type="match status" value="1"/>
</dbReference>
<evidence type="ECO:0000256" key="15">
    <source>
        <dbReference type="RuleBase" id="RU004016"/>
    </source>
</evidence>
<sequence>MTRILAALAFFASFAVHAQTPALSAPKPPPVAAKAWVLLDFYTGQVIAGENMHERMEPASLTKLMTAYLTFSALKQKQLRLDQELPVSKKAWRAEGSRMFIEPSKPVTVEELLNGMIVQSGNDASIALAEGVAGSEEVFAQMMNREAARLGLKNTHFVNATGLPDPQHYSTAYDLALLAAALIRDFPDFYPLYSQKEYTYNHIKQSNRNRLLWTDPYVDGVKTGYTEAAGYCLIASTRRDGRRLISVVMGASSETARAVESQKLLNWGLQFFDTVRVYPKGQVVATLPVWKGKENMVKAGFTEDLYLTLPRGQAERLKATLERQEPLIAPVAVGQKVGTLRLSVDGQSLGEYPVVALQSVPVANLLGRAWDSLKLLFN</sequence>
<dbReference type="InterPro" id="IPR001967">
    <property type="entry name" value="Peptidase_S11_N"/>
</dbReference>
<evidence type="ECO:0000256" key="9">
    <source>
        <dbReference type="ARBA" id="ARBA00022960"/>
    </source>
</evidence>
<feature type="signal peptide" evidence="16">
    <location>
        <begin position="1"/>
        <end position="18"/>
    </location>
</feature>
<evidence type="ECO:0000256" key="3">
    <source>
        <dbReference type="ARBA" id="ARBA00007164"/>
    </source>
</evidence>
<feature type="active site" description="Acyl-ester intermediate" evidence="13">
    <location>
        <position position="60"/>
    </location>
</feature>
<evidence type="ECO:0000256" key="6">
    <source>
        <dbReference type="ARBA" id="ARBA00022670"/>
    </source>
</evidence>
<feature type="active site" evidence="13">
    <location>
        <position position="120"/>
    </location>
</feature>
<organism evidence="18 19">
    <name type="scientific">Pelomicrobium methylotrophicum</name>
    <dbReference type="NCBI Taxonomy" id="2602750"/>
    <lineage>
        <taxon>Bacteria</taxon>
        <taxon>Pseudomonadati</taxon>
        <taxon>Pseudomonadota</taxon>
        <taxon>Hydrogenophilia</taxon>
        <taxon>Hydrogenophilia incertae sedis</taxon>
        <taxon>Pelomicrobium</taxon>
    </lineage>
</organism>
<dbReference type="OrthoDB" id="9791132at2"/>
<keyword evidence="7 16" id="KW-0732">Signal</keyword>
<dbReference type="PANTHER" id="PTHR21581">
    <property type="entry name" value="D-ALANYL-D-ALANINE CARBOXYPEPTIDASE"/>
    <property type="match status" value="1"/>
</dbReference>
<evidence type="ECO:0000259" key="17">
    <source>
        <dbReference type="SMART" id="SM00936"/>
    </source>
</evidence>
<dbReference type="GO" id="GO:0008360">
    <property type="term" value="P:regulation of cell shape"/>
    <property type="evidence" value="ECO:0007669"/>
    <property type="project" value="UniProtKB-KW"/>
</dbReference>
<dbReference type="SMART" id="SM00936">
    <property type="entry name" value="PBP5_C"/>
    <property type="match status" value="1"/>
</dbReference>
<dbReference type="InParanoid" id="A0A5C7EQH6"/>
<evidence type="ECO:0000256" key="12">
    <source>
        <dbReference type="ARBA" id="ARBA00034000"/>
    </source>
</evidence>
<evidence type="ECO:0000256" key="4">
    <source>
        <dbReference type="ARBA" id="ARBA00012448"/>
    </source>
</evidence>
<protein>
    <recommendedName>
        <fullName evidence="4">serine-type D-Ala-D-Ala carboxypeptidase</fullName>
        <ecNumber evidence="4">3.4.16.4</ecNumber>
    </recommendedName>
</protein>
<dbReference type="FunCoup" id="A0A5C7EQH6">
    <property type="interactions" value="488"/>
</dbReference>
<keyword evidence="11" id="KW-0961">Cell wall biogenesis/degradation</keyword>
<evidence type="ECO:0000256" key="8">
    <source>
        <dbReference type="ARBA" id="ARBA00022801"/>
    </source>
</evidence>
<reference evidence="18 19" key="1">
    <citation type="submission" date="2019-08" db="EMBL/GenBank/DDBJ databases">
        <title>Pelomicrobium methylotrophicum gen. nov., sp. nov. a moderately thermophilic, facultatively anaerobic, lithoautotrophic and methylotrophic bacterium isolated from a terrestrial mud volcano.</title>
        <authorList>
            <person name="Slobodkina G.B."/>
            <person name="Merkel A.Y."/>
            <person name="Slobodkin A.I."/>
        </authorList>
    </citation>
    <scope>NUCLEOTIDE SEQUENCE [LARGE SCALE GENOMIC DNA]</scope>
    <source>
        <strain evidence="18 19">SM250</strain>
    </source>
</reference>
<dbReference type="GO" id="GO:0009002">
    <property type="term" value="F:serine-type D-Ala-D-Ala carboxypeptidase activity"/>
    <property type="evidence" value="ECO:0007669"/>
    <property type="project" value="UniProtKB-EC"/>
</dbReference>
<dbReference type="SUPFAM" id="SSF69189">
    <property type="entry name" value="Penicillin-binding protein associated domain"/>
    <property type="match status" value="1"/>
</dbReference>
<comment type="similarity">
    <text evidence="3 15">Belongs to the peptidase S11 family.</text>
</comment>
<comment type="caution">
    <text evidence="18">The sequence shown here is derived from an EMBL/GenBank/DDBJ whole genome shotgun (WGS) entry which is preliminary data.</text>
</comment>
<evidence type="ECO:0000256" key="7">
    <source>
        <dbReference type="ARBA" id="ARBA00022729"/>
    </source>
</evidence>
<dbReference type="Gene3D" id="2.60.410.10">
    <property type="entry name" value="D-Ala-D-Ala carboxypeptidase, C-terminal domain"/>
    <property type="match status" value="1"/>
</dbReference>
<dbReference type="InterPro" id="IPR012338">
    <property type="entry name" value="Beta-lactam/transpept-like"/>
</dbReference>
<dbReference type="AlphaFoldDB" id="A0A5C7EQH6"/>
<dbReference type="Gene3D" id="3.40.710.10">
    <property type="entry name" value="DD-peptidase/beta-lactamase superfamily"/>
    <property type="match status" value="1"/>
</dbReference>
<dbReference type="InterPro" id="IPR015956">
    <property type="entry name" value="Peniciliin-bd_prot_C_sf"/>
</dbReference>
<keyword evidence="9" id="KW-0133">Cell shape</keyword>
<feature type="domain" description="Peptidase S11 D-Ala-D-Ala carboxypeptidase A C-terminal" evidence="17">
    <location>
        <begin position="272"/>
        <end position="362"/>
    </location>
</feature>
<keyword evidence="8" id="KW-0378">Hydrolase</keyword>
<evidence type="ECO:0000256" key="16">
    <source>
        <dbReference type="SAM" id="SignalP"/>
    </source>
</evidence>
<dbReference type="Pfam" id="PF00768">
    <property type="entry name" value="Peptidase_S11"/>
    <property type="match status" value="1"/>
</dbReference>
<comment type="function">
    <text evidence="1">Removes C-terminal D-alanyl residues from sugar-peptide cell wall precursors.</text>
</comment>
<evidence type="ECO:0000256" key="14">
    <source>
        <dbReference type="PIRSR" id="PIRSR618044-2"/>
    </source>
</evidence>
<dbReference type="InterPro" id="IPR012907">
    <property type="entry name" value="Peptidase_S11_C"/>
</dbReference>
<dbReference type="RefSeq" id="WP_147798335.1">
    <property type="nucleotide sequence ID" value="NZ_VPFL01000001.1"/>
</dbReference>
<proteinExistence type="inferred from homology"/>
<comment type="catalytic activity">
    <reaction evidence="12">
        <text>Preferential cleavage: (Ac)2-L-Lys-D-Ala-|-D-Ala. Also transpeptidation of peptidyl-alanyl moieties that are N-acyl substituents of D-alanine.</text>
        <dbReference type="EC" id="3.4.16.4"/>
    </reaction>
</comment>
<dbReference type="UniPathway" id="UPA00219"/>
<feature type="chain" id="PRO_5022945879" description="serine-type D-Ala-D-Ala carboxypeptidase" evidence="16">
    <location>
        <begin position="19"/>
        <end position="378"/>
    </location>
</feature>
<dbReference type="Proteomes" id="UP000321201">
    <property type="component" value="Unassembled WGS sequence"/>
</dbReference>
<name>A0A5C7EQH6_9PROT</name>
<gene>
    <name evidence="18" type="ORF">FR698_01180</name>
</gene>
<evidence type="ECO:0000256" key="11">
    <source>
        <dbReference type="ARBA" id="ARBA00023316"/>
    </source>
</evidence>
<dbReference type="GO" id="GO:0006508">
    <property type="term" value="P:proteolysis"/>
    <property type="evidence" value="ECO:0007669"/>
    <property type="project" value="UniProtKB-KW"/>
</dbReference>
<feature type="active site" description="Proton acceptor" evidence="13">
    <location>
        <position position="63"/>
    </location>
</feature>
<evidence type="ECO:0000256" key="5">
    <source>
        <dbReference type="ARBA" id="ARBA00022645"/>
    </source>
</evidence>
<keyword evidence="6" id="KW-0645">Protease</keyword>
<dbReference type="GO" id="GO:0071555">
    <property type="term" value="P:cell wall organization"/>
    <property type="evidence" value="ECO:0007669"/>
    <property type="project" value="UniProtKB-KW"/>
</dbReference>
<evidence type="ECO:0000313" key="19">
    <source>
        <dbReference type="Proteomes" id="UP000321201"/>
    </source>
</evidence>
<dbReference type="PRINTS" id="PR00725">
    <property type="entry name" value="DADACBPTASE1"/>
</dbReference>
<evidence type="ECO:0000256" key="2">
    <source>
        <dbReference type="ARBA" id="ARBA00004752"/>
    </source>
</evidence>
<keyword evidence="19" id="KW-1185">Reference proteome</keyword>
<dbReference type="PANTHER" id="PTHR21581:SF6">
    <property type="entry name" value="TRAFFICKING PROTEIN PARTICLE COMPLEX SUBUNIT 12"/>
    <property type="match status" value="1"/>
</dbReference>
<evidence type="ECO:0000313" key="18">
    <source>
        <dbReference type="EMBL" id="TXF13750.1"/>
    </source>
</evidence>
<dbReference type="InterPro" id="IPR018044">
    <property type="entry name" value="Peptidase_S11"/>
</dbReference>
<dbReference type="EMBL" id="VPFL01000001">
    <property type="protein sequence ID" value="TXF13750.1"/>
    <property type="molecule type" value="Genomic_DNA"/>
</dbReference>
<dbReference type="InterPro" id="IPR037167">
    <property type="entry name" value="Peptidase_S11_C_sf"/>
</dbReference>
<dbReference type="Pfam" id="PF07943">
    <property type="entry name" value="PBP5_C"/>
    <property type="match status" value="1"/>
</dbReference>
<accession>A0A5C7EQH6</accession>
<dbReference type="GO" id="GO:0009252">
    <property type="term" value="P:peptidoglycan biosynthetic process"/>
    <property type="evidence" value="ECO:0007669"/>
    <property type="project" value="UniProtKB-UniPathway"/>
</dbReference>
<evidence type="ECO:0000256" key="1">
    <source>
        <dbReference type="ARBA" id="ARBA00003217"/>
    </source>
</evidence>
<evidence type="ECO:0000256" key="13">
    <source>
        <dbReference type="PIRSR" id="PIRSR618044-1"/>
    </source>
</evidence>
<dbReference type="EC" id="3.4.16.4" evidence="4"/>
<evidence type="ECO:0000256" key="10">
    <source>
        <dbReference type="ARBA" id="ARBA00022984"/>
    </source>
</evidence>